<sequence>MNIADITTMRLANQQLVKTRYKTPREIVSWMGAMQAQDFNMAKWGIGVRLPGITDKQVEKAIDAGELIRTHILRPTWHFVSRDDIHWMLQLSSPRVKLAVRSSDRELELSDDLLKKTSAIIRKALEKESNQTRQELGAILKKADIECDSRRLSHIMFHAELDGLVCNGTVKDKKQTYALLEQRVPKTSNYNMDETLYRLAYKYFQSHGPATIQDFIWWSGLTATEARSAAALIKPDFIFETAGEQTYIYHQSSSGYKQRDDIVHFLPAFDELLVSYKDRKEILSLAHHKKVITSNGIFKPAISYNGEIIGLWKKILDKQNISSESEFFSQPDKALERLIKKASGDFDAYLTGS</sequence>
<dbReference type="PANTHER" id="PTHR38479">
    <property type="entry name" value="LMO0824 PROTEIN"/>
    <property type="match status" value="1"/>
</dbReference>
<dbReference type="PANTHER" id="PTHR38479:SF2">
    <property type="entry name" value="WINGED HELIX DNA-BINDING DOMAIN-CONTAINING PROTEIN"/>
    <property type="match status" value="1"/>
</dbReference>
<keyword evidence="2" id="KW-1185">Reference proteome</keyword>
<reference evidence="1 2" key="1">
    <citation type="submission" date="2011-04" db="EMBL/GenBank/DDBJ databases">
        <title>The Genome Sequence of Dysgonomonas gadei ATCC BAA-286.</title>
        <authorList>
            <consortium name="The Broad Institute Genome Sequencing Platform"/>
            <person name="Earl A."/>
            <person name="Ward D."/>
            <person name="Feldgarden M."/>
            <person name="Gevers D."/>
            <person name="Pudlo N."/>
            <person name="Martens E."/>
            <person name="Allen-Vercoe E."/>
            <person name="Young S.K."/>
            <person name="Zeng Q."/>
            <person name="Gargeya S."/>
            <person name="Fitzgerald M."/>
            <person name="Haas B."/>
            <person name="Abouelleil A."/>
            <person name="Alvarado L."/>
            <person name="Arachchi H.M."/>
            <person name="Berlin A."/>
            <person name="Brown A."/>
            <person name="Chapman S.B."/>
            <person name="Chen Z."/>
            <person name="Dunbar C."/>
            <person name="Freedman E."/>
            <person name="Gearin G."/>
            <person name="Gellesch M."/>
            <person name="Goldberg J."/>
            <person name="Griggs A."/>
            <person name="Gujja S."/>
            <person name="Heiman D."/>
            <person name="Howarth C."/>
            <person name="Larson L."/>
            <person name="Lui A."/>
            <person name="MacDonald P.J.P."/>
            <person name="Mehta T."/>
            <person name="Montmayeur A."/>
            <person name="Murphy C."/>
            <person name="Neiman D."/>
            <person name="Pearson M."/>
            <person name="Priest M."/>
            <person name="Roberts A."/>
            <person name="Saif S."/>
            <person name="Shea T."/>
            <person name="Shenoy N."/>
            <person name="Sisk P."/>
            <person name="Stolte C."/>
            <person name="Sykes S."/>
            <person name="Yandava C."/>
            <person name="Wortman J."/>
            <person name="Nusbaum C."/>
            <person name="Birren B."/>
        </authorList>
    </citation>
    <scope>NUCLEOTIDE SEQUENCE [LARGE SCALE GENOMIC DNA]</scope>
    <source>
        <strain evidence="1 2">ATCC BAA-286</strain>
    </source>
</reference>
<accession>F5IXZ4</accession>
<organism evidence="1 2">
    <name type="scientific">Dysgonomonas gadei ATCC BAA-286</name>
    <dbReference type="NCBI Taxonomy" id="742766"/>
    <lineage>
        <taxon>Bacteria</taxon>
        <taxon>Pseudomonadati</taxon>
        <taxon>Bacteroidota</taxon>
        <taxon>Bacteroidia</taxon>
        <taxon>Bacteroidales</taxon>
        <taxon>Dysgonomonadaceae</taxon>
        <taxon>Dysgonomonas</taxon>
    </lineage>
</organism>
<protein>
    <recommendedName>
        <fullName evidence="3">Winged helix DNA-binding domain-containing protein</fullName>
    </recommendedName>
</protein>
<dbReference type="HOGENOM" id="CLU_047003_0_0_10"/>
<dbReference type="EMBL" id="ADLV01000020">
    <property type="protein sequence ID" value="EGK01813.1"/>
    <property type="molecule type" value="Genomic_DNA"/>
</dbReference>
<name>F5IXZ4_9BACT</name>
<dbReference type="STRING" id="742766.HMPREF9455_01961"/>
<comment type="caution">
    <text evidence="1">The sequence shown here is derived from an EMBL/GenBank/DDBJ whole genome shotgun (WGS) entry which is preliminary data.</text>
</comment>
<evidence type="ECO:0000313" key="2">
    <source>
        <dbReference type="Proteomes" id="UP000004913"/>
    </source>
</evidence>
<dbReference type="InterPro" id="IPR009351">
    <property type="entry name" value="AlkZ-like"/>
</dbReference>
<dbReference type="Proteomes" id="UP000004913">
    <property type="component" value="Unassembled WGS sequence"/>
</dbReference>
<gene>
    <name evidence="1" type="ORF">HMPREF9455_01961</name>
</gene>
<dbReference type="OrthoDB" id="2210247at2"/>
<evidence type="ECO:0000313" key="1">
    <source>
        <dbReference type="EMBL" id="EGK01813.1"/>
    </source>
</evidence>
<dbReference type="AlphaFoldDB" id="F5IXZ4"/>
<dbReference type="eggNOG" id="COG3214">
    <property type="taxonomic scope" value="Bacteria"/>
</dbReference>
<proteinExistence type="predicted"/>
<evidence type="ECO:0008006" key="3">
    <source>
        <dbReference type="Google" id="ProtNLM"/>
    </source>
</evidence>
<dbReference type="RefSeq" id="WP_006799490.1">
    <property type="nucleotide sequence ID" value="NZ_GL891982.1"/>
</dbReference>
<dbReference type="Pfam" id="PF06224">
    <property type="entry name" value="AlkZ-like"/>
    <property type="match status" value="1"/>
</dbReference>